<evidence type="ECO:0000313" key="1">
    <source>
        <dbReference type="EMBL" id="JAH38489.1"/>
    </source>
</evidence>
<reference evidence="1" key="2">
    <citation type="journal article" date="2015" name="Fish Shellfish Immunol.">
        <title>Early steps in the European eel (Anguilla anguilla)-Vibrio vulnificus interaction in the gills: Role of the RtxA13 toxin.</title>
        <authorList>
            <person name="Callol A."/>
            <person name="Pajuelo D."/>
            <person name="Ebbesson L."/>
            <person name="Teles M."/>
            <person name="MacKenzie S."/>
            <person name="Amaro C."/>
        </authorList>
    </citation>
    <scope>NUCLEOTIDE SEQUENCE</scope>
</reference>
<sequence>MFLATMSWYLLEFKIPFIADITSKTNELCEAEICRLEPYRQCQHIFPTKP</sequence>
<organism evidence="1">
    <name type="scientific">Anguilla anguilla</name>
    <name type="common">European freshwater eel</name>
    <name type="synonym">Muraena anguilla</name>
    <dbReference type="NCBI Taxonomy" id="7936"/>
    <lineage>
        <taxon>Eukaryota</taxon>
        <taxon>Metazoa</taxon>
        <taxon>Chordata</taxon>
        <taxon>Craniata</taxon>
        <taxon>Vertebrata</taxon>
        <taxon>Euteleostomi</taxon>
        <taxon>Actinopterygii</taxon>
        <taxon>Neopterygii</taxon>
        <taxon>Teleostei</taxon>
        <taxon>Anguilliformes</taxon>
        <taxon>Anguillidae</taxon>
        <taxon>Anguilla</taxon>
    </lineage>
</organism>
<accession>A0A0E9SAQ4</accession>
<name>A0A0E9SAQ4_ANGAN</name>
<reference evidence="1" key="1">
    <citation type="submission" date="2014-11" db="EMBL/GenBank/DDBJ databases">
        <authorList>
            <person name="Amaro Gonzalez C."/>
        </authorList>
    </citation>
    <scope>NUCLEOTIDE SEQUENCE</scope>
</reference>
<dbReference type="EMBL" id="GBXM01070088">
    <property type="protein sequence ID" value="JAH38489.1"/>
    <property type="molecule type" value="Transcribed_RNA"/>
</dbReference>
<protein>
    <submittedName>
        <fullName evidence="1">Uncharacterized protein</fullName>
    </submittedName>
</protein>
<dbReference type="AlphaFoldDB" id="A0A0E9SAQ4"/>
<proteinExistence type="predicted"/>